<dbReference type="RefSeq" id="WP_089822598.1">
    <property type="nucleotide sequence ID" value="NZ_FODV01000003.1"/>
</dbReference>
<dbReference type="PANTHER" id="PTHR13061:SF29">
    <property type="entry name" value="GAMMA CARBONIC ANHYDRASE-LIKE 1, MITOCHONDRIAL-RELATED"/>
    <property type="match status" value="1"/>
</dbReference>
<name>A0A1H8QUN8_9EURY</name>
<dbReference type="OrthoDB" id="10940at2157"/>
<keyword evidence="1" id="KW-0808">Transferase</keyword>
<evidence type="ECO:0000313" key="2">
    <source>
        <dbReference type="Proteomes" id="UP000199126"/>
    </source>
</evidence>
<dbReference type="InterPro" id="IPR047324">
    <property type="entry name" value="LbH_gamma_CA-like"/>
</dbReference>
<dbReference type="Gene3D" id="2.160.10.10">
    <property type="entry name" value="Hexapeptide repeat proteins"/>
    <property type="match status" value="1"/>
</dbReference>
<dbReference type="InterPro" id="IPR050484">
    <property type="entry name" value="Transf_Hexapept/Carb_Anhydrase"/>
</dbReference>
<keyword evidence="2" id="KW-1185">Reference proteome</keyword>
<dbReference type="Proteomes" id="UP000199126">
    <property type="component" value="Unassembled WGS sequence"/>
</dbReference>
<dbReference type="SUPFAM" id="SSF51161">
    <property type="entry name" value="Trimeric LpxA-like enzymes"/>
    <property type="match status" value="1"/>
</dbReference>
<reference evidence="2" key="1">
    <citation type="submission" date="2016-10" db="EMBL/GenBank/DDBJ databases">
        <authorList>
            <person name="Varghese N."/>
            <person name="Submissions S."/>
        </authorList>
    </citation>
    <scope>NUCLEOTIDE SEQUENCE [LARGE SCALE GENOMIC DNA]</scope>
    <source>
        <strain evidence="2">CGMCC 1.10121</strain>
    </source>
</reference>
<protein>
    <submittedName>
        <fullName evidence="1">Carbonic anhydrase or acetyltransferase, isoleucine patch superfamily</fullName>
    </submittedName>
</protein>
<organism evidence="1 2">
    <name type="scientific">Halogranum amylolyticum</name>
    <dbReference type="NCBI Taxonomy" id="660520"/>
    <lineage>
        <taxon>Archaea</taxon>
        <taxon>Methanobacteriati</taxon>
        <taxon>Methanobacteriota</taxon>
        <taxon>Stenosarchaea group</taxon>
        <taxon>Halobacteria</taxon>
        <taxon>Halobacteriales</taxon>
        <taxon>Haloferacaceae</taxon>
    </lineage>
</organism>
<dbReference type="PANTHER" id="PTHR13061">
    <property type="entry name" value="DYNACTIN SUBUNIT P25"/>
    <property type="match status" value="1"/>
</dbReference>
<proteinExistence type="predicted"/>
<dbReference type="GO" id="GO:0016740">
    <property type="term" value="F:transferase activity"/>
    <property type="evidence" value="ECO:0007669"/>
    <property type="project" value="UniProtKB-KW"/>
</dbReference>
<gene>
    <name evidence="1" type="ORF">SAMN04487948_103317</name>
</gene>
<dbReference type="InterPro" id="IPR011004">
    <property type="entry name" value="Trimer_LpxA-like_sf"/>
</dbReference>
<evidence type="ECO:0000313" key="1">
    <source>
        <dbReference type="EMBL" id="SEO57767.1"/>
    </source>
</evidence>
<dbReference type="AlphaFoldDB" id="A0A1H8QUN8"/>
<accession>A0A1H8QUN8</accession>
<sequence>MVDRRHYEFDGTSPQISDEAFVARDATLVGDVRIDADASVWPGVVLRGDVGLVRVGRESHVGDNATLHASVVGDRVMVGHGAVLNDAVVEDGALVGFNATINSEVTVGAQSIVASGAVVPEGYDIPSESFVRGVPAIVTPLSETTLDPEEIFEAHHSGAYTDLAARHGDLFE</sequence>
<dbReference type="EMBL" id="FODV01000003">
    <property type="protein sequence ID" value="SEO57767.1"/>
    <property type="molecule type" value="Genomic_DNA"/>
</dbReference>
<dbReference type="CDD" id="cd04645">
    <property type="entry name" value="LbH_gamma_CA_like"/>
    <property type="match status" value="1"/>
</dbReference>